<organism evidence="2 3">
    <name type="scientific">Manihot esculenta</name>
    <name type="common">Cassava</name>
    <name type="synonym">Jatropha manihot</name>
    <dbReference type="NCBI Taxonomy" id="3983"/>
    <lineage>
        <taxon>Eukaryota</taxon>
        <taxon>Viridiplantae</taxon>
        <taxon>Streptophyta</taxon>
        <taxon>Embryophyta</taxon>
        <taxon>Tracheophyta</taxon>
        <taxon>Spermatophyta</taxon>
        <taxon>Magnoliopsida</taxon>
        <taxon>eudicotyledons</taxon>
        <taxon>Gunneridae</taxon>
        <taxon>Pentapetalae</taxon>
        <taxon>rosids</taxon>
        <taxon>fabids</taxon>
        <taxon>Malpighiales</taxon>
        <taxon>Euphorbiaceae</taxon>
        <taxon>Crotonoideae</taxon>
        <taxon>Manihoteae</taxon>
        <taxon>Manihot</taxon>
    </lineage>
</organism>
<feature type="compositionally biased region" description="Low complexity" evidence="1">
    <location>
        <begin position="170"/>
        <end position="185"/>
    </location>
</feature>
<name>A0A2C9UM01_MANES</name>
<dbReference type="EMBL" id="CM004400">
    <property type="protein sequence ID" value="OAY31536.1"/>
    <property type="molecule type" value="Genomic_DNA"/>
</dbReference>
<feature type="region of interest" description="Disordered" evidence="1">
    <location>
        <begin position="170"/>
        <end position="232"/>
    </location>
</feature>
<evidence type="ECO:0000313" key="3">
    <source>
        <dbReference type="Proteomes" id="UP000091857"/>
    </source>
</evidence>
<dbReference type="PANTHER" id="PTHR33743:SF19">
    <property type="entry name" value="PROTEIN GOLVEN 6"/>
    <property type="match status" value="1"/>
</dbReference>
<sequence length="252" mass="28873">MISHFLSTKIAALHSRKTREKHKKVEEKSHPPRKFYCGPLEPCIYLRRGSPPCYTIHSIHIISYQIQVLRRSCQNLRETHILYQKLLILSPLLNYFLQMKPSLVVLFLLLLSFLLHEAQGIRLEKGFMQAGHQKIHEDKSSLIERSNSAAFGEVILCKEARCTGMNRKLTTVTTSTPPPIAATTTKNDENLEEKANQLTPKGRSSDGEIGRKREKFTISSSPTSEHQEVTHEDQFVYIMDYSPAKRKPPIHN</sequence>
<keyword evidence="3" id="KW-1185">Reference proteome</keyword>
<dbReference type="InterPro" id="IPR049306">
    <property type="entry name" value="GLV1-2"/>
</dbReference>
<dbReference type="Pfam" id="PF21529">
    <property type="entry name" value="GLV1-2"/>
    <property type="match status" value="1"/>
</dbReference>
<dbReference type="OrthoDB" id="1903945at2759"/>
<dbReference type="Gramene" id="Manes.14G120200.1.v8.1">
    <property type="protein sequence ID" value="Manes.14G120200.1.v8.1.CDS"/>
    <property type="gene ID" value="Manes.14G120200.v8.1"/>
</dbReference>
<dbReference type="AlphaFoldDB" id="A0A2C9UM01"/>
<evidence type="ECO:0000313" key="2">
    <source>
        <dbReference type="EMBL" id="OAY31536.1"/>
    </source>
</evidence>
<feature type="compositionally biased region" description="Basic and acidic residues" evidence="1">
    <location>
        <begin position="186"/>
        <end position="195"/>
    </location>
</feature>
<gene>
    <name evidence="2" type="ORF">MANES_14G120200v8</name>
</gene>
<dbReference type="PANTHER" id="PTHR33743">
    <property type="entry name" value="PROTEIN GOLVEN 6-RELATED"/>
    <property type="match status" value="1"/>
</dbReference>
<accession>A0A2C9UM01</accession>
<comment type="caution">
    <text evidence="2">The sequence shown here is derived from an EMBL/GenBank/DDBJ whole genome shotgun (WGS) entry which is preliminary data.</text>
</comment>
<evidence type="ECO:0000256" key="1">
    <source>
        <dbReference type="SAM" id="MobiDB-lite"/>
    </source>
</evidence>
<reference evidence="3" key="1">
    <citation type="journal article" date="2016" name="Nat. Biotechnol.">
        <title>Sequencing wild and cultivated cassava and related species reveals extensive interspecific hybridization and genetic diversity.</title>
        <authorList>
            <person name="Bredeson J.V."/>
            <person name="Lyons J.B."/>
            <person name="Prochnik S.E."/>
            <person name="Wu G.A."/>
            <person name="Ha C.M."/>
            <person name="Edsinger-Gonzales E."/>
            <person name="Grimwood J."/>
            <person name="Schmutz J."/>
            <person name="Rabbi I.Y."/>
            <person name="Egesi C."/>
            <person name="Nauluvula P."/>
            <person name="Lebot V."/>
            <person name="Ndunguru J."/>
            <person name="Mkamilo G."/>
            <person name="Bart R.S."/>
            <person name="Setter T.L."/>
            <person name="Gleadow R.M."/>
            <person name="Kulakow P."/>
            <person name="Ferguson M.E."/>
            <person name="Rounsley S."/>
            <person name="Rokhsar D.S."/>
        </authorList>
    </citation>
    <scope>NUCLEOTIDE SEQUENCE [LARGE SCALE GENOMIC DNA]</scope>
    <source>
        <strain evidence="3">cv. AM560-2</strain>
    </source>
</reference>
<protein>
    <submittedName>
        <fullName evidence="2">Uncharacterized protein</fullName>
    </submittedName>
</protein>
<proteinExistence type="predicted"/>
<dbReference type="Proteomes" id="UP000091857">
    <property type="component" value="Chromosome 14"/>
</dbReference>